<organism evidence="3 4">
    <name type="scientific">Mycena rosella</name>
    <name type="common">Pink bonnet</name>
    <name type="synonym">Agaricus rosellus</name>
    <dbReference type="NCBI Taxonomy" id="1033263"/>
    <lineage>
        <taxon>Eukaryota</taxon>
        <taxon>Fungi</taxon>
        <taxon>Dikarya</taxon>
        <taxon>Basidiomycota</taxon>
        <taxon>Agaricomycotina</taxon>
        <taxon>Agaricomycetes</taxon>
        <taxon>Agaricomycetidae</taxon>
        <taxon>Agaricales</taxon>
        <taxon>Marasmiineae</taxon>
        <taxon>Mycenaceae</taxon>
        <taxon>Mycena</taxon>
    </lineage>
</organism>
<reference evidence="3" key="1">
    <citation type="submission" date="2023-03" db="EMBL/GenBank/DDBJ databases">
        <title>Massive genome expansion in bonnet fungi (Mycena s.s.) driven by repeated elements and novel gene families across ecological guilds.</title>
        <authorList>
            <consortium name="Lawrence Berkeley National Laboratory"/>
            <person name="Harder C.B."/>
            <person name="Miyauchi S."/>
            <person name="Viragh M."/>
            <person name="Kuo A."/>
            <person name="Thoen E."/>
            <person name="Andreopoulos B."/>
            <person name="Lu D."/>
            <person name="Skrede I."/>
            <person name="Drula E."/>
            <person name="Henrissat B."/>
            <person name="Morin E."/>
            <person name="Kohler A."/>
            <person name="Barry K."/>
            <person name="LaButti K."/>
            <person name="Morin E."/>
            <person name="Salamov A."/>
            <person name="Lipzen A."/>
            <person name="Mereny Z."/>
            <person name="Hegedus B."/>
            <person name="Baldrian P."/>
            <person name="Stursova M."/>
            <person name="Weitz H."/>
            <person name="Taylor A."/>
            <person name="Grigoriev I.V."/>
            <person name="Nagy L.G."/>
            <person name="Martin F."/>
            <person name="Kauserud H."/>
        </authorList>
    </citation>
    <scope>NUCLEOTIDE SEQUENCE</scope>
    <source>
        <strain evidence="3">CBHHK067</strain>
    </source>
</reference>
<sequence>MTHILKQAKSWGTSQATHKPKPHKPVPAKFKLRLAGQAIRPSHSDKSAHPWSSSPQSYHEAACAVIHCRAYGVFPPGVDFSLFSFVKHARTHLVDKHVLLLSVVAIIATAVFIAVTRSLCHSPSTGPNIRLKSAQPRSMRLNKTHLREHWIGRVRLCEQSRTDCTKPGTIEDCTNPGKIEAAPSAEWWRTAKMGWVEGKQYISHKPALNIASDWAKDNA</sequence>
<feature type="transmembrane region" description="Helical" evidence="2">
    <location>
        <begin position="97"/>
        <end position="115"/>
    </location>
</feature>
<evidence type="ECO:0000313" key="3">
    <source>
        <dbReference type="EMBL" id="KAJ7693019.1"/>
    </source>
</evidence>
<dbReference type="AlphaFoldDB" id="A0AAD7DJZ0"/>
<dbReference type="EMBL" id="JARKIE010000048">
    <property type="protein sequence ID" value="KAJ7693019.1"/>
    <property type="molecule type" value="Genomic_DNA"/>
</dbReference>
<feature type="region of interest" description="Disordered" evidence="1">
    <location>
        <begin position="1"/>
        <end position="26"/>
    </location>
</feature>
<evidence type="ECO:0000256" key="1">
    <source>
        <dbReference type="SAM" id="MobiDB-lite"/>
    </source>
</evidence>
<accession>A0AAD7DJZ0</accession>
<proteinExistence type="predicted"/>
<gene>
    <name evidence="3" type="ORF">B0H17DRAFT_1132728</name>
</gene>
<keyword evidence="4" id="KW-1185">Reference proteome</keyword>
<evidence type="ECO:0000256" key="2">
    <source>
        <dbReference type="SAM" id="Phobius"/>
    </source>
</evidence>
<protein>
    <submittedName>
        <fullName evidence="3">Uncharacterized protein</fullName>
    </submittedName>
</protein>
<name>A0AAD7DJZ0_MYCRO</name>
<comment type="caution">
    <text evidence="3">The sequence shown here is derived from an EMBL/GenBank/DDBJ whole genome shotgun (WGS) entry which is preliminary data.</text>
</comment>
<keyword evidence="2" id="KW-0812">Transmembrane</keyword>
<keyword evidence="2" id="KW-1133">Transmembrane helix</keyword>
<dbReference type="Proteomes" id="UP001221757">
    <property type="component" value="Unassembled WGS sequence"/>
</dbReference>
<evidence type="ECO:0000313" key="4">
    <source>
        <dbReference type="Proteomes" id="UP001221757"/>
    </source>
</evidence>
<keyword evidence="2" id="KW-0472">Membrane</keyword>